<evidence type="ECO:0000259" key="8">
    <source>
        <dbReference type="PROSITE" id="PS50110"/>
    </source>
</evidence>
<dbReference type="AlphaFoldDB" id="A0A0P6WXV3"/>
<feature type="domain" description="Response regulatory" evidence="8">
    <location>
        <begin position="3"/>
        <end position="117"/>
    </location>
</feature>
<evidence type="ECO:0000259" key="9">
    <source>
        <dbReference type="PROSITE" id="PS51755"/>
    </source>
</evidence>
<dbReference type="STRING" id="229920.ADM99_11575"/>
<evidence type="ECO:0008006" key="12">
    <source>
        <dbReference type="Google" id="ProtNLM"/>
    </source>
</evidence>
<dbReference type="RefSeq" id="WP_062423455.1">
    <property type="nucleotide sequence ID" value="NZ_BBYA01000015.1"/>
</dbReference>
<proteinExistence type="predicted"/>
<dbReference type="PROSITE" id="PS50110">
    <property type="entry name" value="RESPONSE_REGULATORY"/>
    <property type="match status" value="1"/>
</dbReference>
<dbReference type="Pfam" id="PF00486">
    <property type="entry name" value="Trans_reg_C"/>
    <property type="match status" value="1"/>
</dbReference>
<evidence type="ECO:0000256" key="1">
    <source>
        <dbReference type="ARBA" id="ARBA00022553"/>
    </source>
</evidence>
<evidence type="ECO:0000256" key="6">
    <source>
        <dbReference type="PROSITE-ProRule" id="PRU00169"/>
    </source>
</evidence>
<evidence type="ECO:0000256" key="2">
    <source>
        <dbReference type="ARBA" id="ARBA00023012"/>
    </source>
</evidence>
<dbReference type="Gene3D" id="1.10.10.10">
    <property type="entry name" value="Winged helix-like DNA-binding domain superfamily/Winged helix DNA-binding domain"/>
    <property type="match status" value="1"/>
</dbReference>
<dbReference type="GO" id="GO:0005829">
    <property type="term" value="C:cytosol"/>
    <property type="evidence" value="ECO:0007669"/>
    <property type="project" value="TreeGrafter"/>
</dbReference>
<protein>
    <recommendedName>
        <fullName evidence="12">Transcriptional regulator</fullName>
    </recommendedName>
</protein>
<evidence type="ECO:0000313" key="11">
    <source>
        <dbReference type="Proteomes" id="UP000050430"/>
    </source>
</evidence>
<dbReference type="FunFam" id="1.10.10.10:FF:000005">
    <property type="entry name" value="Two-component system response regulator"/>
    <property type="match status" value="1"/>
</dbReference>
<keyword evidence="2" id="KW-0902">Two-component regulatory system</keyword>
<comment type="caution">
    <text evidence="10">The sequence shown here is derived from an EMBL/GenBank/DDBJ whole genome shotgun (WGS) entry which is preliminary data.</text>
</comment>
<keyword evidence="11" id="KW-1185">Reference proteome</keyword>
<dbReference type="InterPro" id="IPR011006">
    <property type="entry name" value="CheY-like_superfamily"/>
</dbReference>
<name>A0A0P6WXV3_9CHLR</name>
<dbReference type="InterPro" id="IPR001789">
    <property type="entry name" value="Sig_transdc_resp-reg_receiver"/>
</dbReference>
<evidence type="ECO:0000256" key="4">
    <source>
        <dbReference type="ARBA" id="ARBA00023125"/>
    </source>
</evidence>
<organism evidence="10 11">
    <name type="scientific">Leptolinea tardivitalis</name>
    <dbReference type="NCBI Taxonomy" id="229920"/>
    <lineage>
        <taxon>Bacteria</taxon>
        <taxon>Bacillati</taxon>
        <taxon>Chloroflexota</taxon>
        <taxon>Anaerolineae</taxon>
        <taxon>Anaerolineales</taxon>
        <taxon>Anaerolineaceae</taxon>
        <taxon>Leptolinea</taxon>
    </lineage>
</organism>
<feature type="domain" description="OmpR/PhoB-type" evidence="9">
    <location>
        <begin position="126"/>
        <end position="224"/>
    </location>
</feature>
<dbReference type="CDD" id="cd17627">
    <property type="entry name" value="REC_OmpR_PrrA-like"/>
    <property type="match status" value="1"/>
</dbReference>
<keyword evidence="1 6" id="KW-0597">Phosphoprotein</keyword>
<dbReference type="InterPro" id="IPR039420">
    <property type="entry name" value="WalR-like"/>
</dbReference>
<feature type="modified residue" description="4-aspartylphosphate" evidence="6">
    <location>
        <position position="52"/>
    </location>
</feature>
<dbReference type="SUPFAM" id="SSF52172">
    <property type="entry name" value="CheY-like"/>
    <property type="match status" value="1"/>
</dbReference>
<dbReference type="OrthoDB" id="9790442at2"/>
<evidence type="ECO:0000256" key="5">
    <source>
        <dbReference type="ARBA" id="ARBA00023163"/>
    </source>
</evidence>
<sequence>MSKILVVDDDQKLLKMLTRTLIYENLDVITAANGEEALKQIEVHKPDLLIVDWMMPKMNGLDLIRRLREEENETMALMLTAKDEIENRVEGLECGADDYLVKPFAPAELVARVHALLRRIEPSLNNQLLEYAGVRINLSTHEVFRDEQILNLTLTEFNLLQLFLRHPRQVLERGQILSSVWGYDFGGDDNVLEIYIGYLRKKLETGQKSRLIHTIRGVGYVFREE</sequence>
<dbReference type="Proteomes" id="UP000050430">
    <property type="component" value="Unassembled WGS sequence"/>
</dbReference>
<dbReference type="EMBL" id="LGCK01000011">
    <property type="protein sequence ID" value="KPL71331.1"/>
    <property type="molecule type" value="Genomic_DNA"/>
</dbReference>
<dbReference type="GO" id="GO:0000156">
    <property type="term" value="F:phosphorelay response regulator activity"/>
    <property type="evidence" value="ECO:0007669"/>
    <property type="project" value="TreeGrafter"/>
</dbReference>
<evidence type="ECO:0000313" key="10">
    <source>
        <dbReference type="EMBL" id="KPL71331.1"/>
    </source>
</evidence>
<dbReference type="InterPro" id="IPR036388">
    <property type="entry name" value="WH-like_DNA-bd_sf"/>
</dbReference>
<dbReference type="SMART" id="SM00448">
    <property type="entry name" value="REC"/>
    <property type="match status" value="1"/>
</dbReference>
<dbReference type="GO" id="GO:0000976">
    <property type="term" value="F:transcription cis-regulatory region binding"/>
    <property type="evidence" value="ECO:0007669"/>
    <property type="project" value="TreeGrafter"/>
</dbReference>
<feature type="DNA-binding region" description="OmpR/PhoB-type" evidence="7">
    <location>
        <begin position="126"/>
        <end position="224"/>
    </location>
</feature>
<keyword evidence="4 7" id="KW-0238">DNA-binding</keyword>
<keyword evidence="5" id="KW-0804">Transcription</keyword>
<dbReference type="PROSITE" id="PS51755">
    <property type="entry name" value="OMPR_PHOB"/>
    <property type="match status" value="1"/>
</dbReference>
<dbReference type="PATRIC" id="fig|229920.5.peg.3522"/>
<gene>
    <name evidence="10" type="ORF">ADM99_11575</name>
</gene>
<evidence type="ECO:0000256" key="3">
    <source>
        <dbReference type="ARBA" id="ARBA00023015"/>
    </source>
</evidence>
<dbReference type="SMART" id="SM00862">
    <property type="entry name" value="Trans_reg_C"/>
    <property type="match status" value="1"/>
</dbReference>
<dbReference type="CDD" id="cd00383">
    <property type="entry name" value="trans_reg_C"/>
    <property type="match status" value="1"/>
</dbReference>
<reference evidence="10 11" key="1">
    <citation type="submission" date="2015-07" db="EMBL/GenBank/DDBJ databases">
        <title>Genome sequence of Leptolinea tardivitalis DSM 16556.</title>
        <authorList>
            <person name="Hemp J."/>
            <person name="Ward L.M."/>
            <person name="Pace L.A."/>
            <person name="Fischer W.W."/>
        </authorList>
    </citation>
    <scope>NUCLEOTIDE SEQUENCE [LARGE SCALE GENOMIC DNA]</scope>
    <source>
        <strain evidence="10 11">YMTK-2</strain>
    </source>
</reference>
<dbReference type="Pfam" id="PF00072">
    <property type="entry name" value="Response_reg"/>
    <property type="match status" value="1"/>
</dbReference>
<dbReference type="InterPro" id="IPR001867">
    <property type="entry name" value="OmpR/PhoB-type_DNA-bd"/>
</dbReference>
<dbReference type="Gene3D" id="6.10.250.690">
    <property type="match status" value="1"/>
</dbReference>
<dbReference type="GO" id="GO:0006355">
    <property type="term" value="P:regulation of DNA-templated transcription"/>
    <property type="evidence" value="ECO:0007669"/>
    <property type="project" value="InterPro"/>
</dbReference>
<dbReference type="PANTHER" id="PTHR48111">
    <property type="entry name" value="REGULATOR OF RPOS"/>
    <property type="match status" value="1"/>
</dbReference>
<evidence type="ECO:0000256" key="7">
    <source>
        <dbReference type="PROSITE-ProRule" id="PRU01091"/>
    </source>
</evidence>
<keyword evidence="3" id="KW-0805">Transcription regulation</keyword>
<dbReference type="Gene3D" id="3.40.50.2300">
    <property type="match status" value="1"/>
</dbReference>
<accession>A0A0P6WXV3</accession>
<dbReference type="GO" id="GO:0032993">
    <property type="term" value="C:protein-DNA complex"/>
    <property type="evidence" value="ECO:0007669"/>
    <property type="project" value="TreeGrafter"/>
</dbReference>
<dbReference type="PANTHER" id="PTHR48111:SF22">
    <property type="entry name" value="REGULATOR OF RPOS"/>
    <property type="match status" value="1"/>
</dbReference>
<dbReference type="FunFam" id="3.40.50.2300:FF:000001">
    <property type="entry name" value="DNA-binding response regulator PhoB"/>
    <property type="match status" value="1"/>
</dbReference>